<accession>A0A5B7K5G6</accession>
<feature type="compositionally biased region" description="Polar residues" evidence="1">
    <location>
        <begin position="65"/>
        <end position="80"/>
    </location>
</feature>
<comment type="caution">
    <text evidence="2">The sequence shown here is derived from an EMBL/GenBank/DDBJ whole genome shotgun (WGS) entry which is preliminary data.</text>
</comment>
<reference evidence="2 3" key="1">
    <citation type="submission" date="2019-05" db="EMBL/GenBank/DDBJ databases">
        <title>Another draft genome of Portunus trituberculatus and its Hox gene families provides insights of decapod evolution.</title>
        <authorList>
            <person name="Jeong J.-H."/>
            <person name="Song I."/>
            <person name="Kim S."/>
            <person name="Choi T."/>
            <person name="Kim D."/>
            <person name="Ryu S."/>
            <person name="Kim W."/>
        </authorList>
    </citation>
    <scope>NUCLEOTIDE SEQUENCE [LARGE SCALE GENOMIC DNA]</scope>
    <source>
        <tissue evidence="2">Muscle</tissue>
    </source>
</reference>
<dbReference type="AlphaFoldDB" id="A0A5B7K5G6"/>
<name>A0A5B7K5G6_PORTR</name>
<evidence type="ECO:0000313" key="3">
    <source>
        <dbReference type="Proteomes" id="UP000324222"/>
    </source>
</evidence>
<evidence type="ECO:0000256" key="1">
    <source>
        <dbReference type="SAM" id="MobiDB-lite"/>
    </source>
</evidence>
<organism evidence="2 3">
    <name type="scientific">Portunus trituberculatus</name>
    <name type="common">Swimming crab</name>
    <name type="synonym">Neptunus trituberculatus</name>
    <dbReference type="NCBI Taxonomy" id="210409"/>
    <lineage>
        <taxon>Eukaryota</taxon>
        <taxon>Metazoa</taxon>
        <taxon>Ecdysozoa</taxon>
        <taxon>Arthropoda</taxon>
        <taxon>Crustacea</taxon>
        <taxon>Multicrustacea</taxon>
        <taxon>Malacostraca</taxon>
        <taxon>Eumalacostraca</taxon>
        <taxon>Eucarida</taxon>
        <taxon>Decapoda</taxon>
        <taxon>Pleocyemata</taxon>
        <taxon>Brachyura</taxon>
        <taxon>Eubrachyura</taxon>
        <taxon>Portunoidea</taxon>
        <taxon>Portunidae</taxon>
        <taxon>Portuninae</taxon>
        <taxon>Portunus</taxon>
    </lineage>
</organism>
<gene>
    <name evidence="2" type="ORF">E2C01_101343</name>
</gene>
<evidence type="ECO:0000313" key="2">
    <source>
        <dbReference type="EMBL" id="MPD05592.1"/>
    </source>
</evidence>
<sequence>MLQSVAAAGAAGRLACSTRQSRYLQTVIKRSRHIQENQLINLAIVSDPRGRGREHENEHVLHNGVTINRTHTMQDQNLLP</sequence>
<dbReference type="EMBL" id="VSRR010146793">
    <property type="protein sequence ID" value="MPD05592.1"/>
    <property type="molecule type" value="Genomic_DNA"/>
</dbReference>
<feature type="region of interest" description="Disordered" evidence="1">
    <location>
        <begin position="61"/>
        <end position="80"/>
    </location>
</feature>
<protein>
    <submittedName>
        <fullName evidence="2">Uncharacterized protein</fullName>
    </submittedName>
</protein>
<dbReference type="Proteomes" id="UP000324222">
    <property type="component" value="Unassembled WGS sequence"/>
</dbReference>
<proteinExistence type="predicted"/>
<keyword evidence="3" id="KW-1185">Reference proteome</keyword>